<dbReference type="PROSITE" id="PS51257">
    <property type="entry name" value="PROKAR_LIPOPROTEIN"/>
    <property type="match status" value="1"/>
</dbReference>
<dbReference type="InterPro" id="IPR058489">
    <property type="entry name" value="DUF8176"/>
</dbReference>
<gene>
    <name evidence="2" type="ORF">GCM10007298_11270</name>
</gene>
<sequence>MTPRHVAGPHRRHEAGRGLVACATTVLLVTVAACGSDPAPEALPDASAVGGSSIAPIAALPAIEPLPCDPTTAAPGETVTREKGGPDSAISAVAYYYWAVITARDTARASEAIAPGNPMGRPELIREALNGYPAGTTYCLRLRQTDAGTVLFTITYQPPSGVVSDFRLRASITGTPGSVKMTGQVDQ</sequence>
<evidence type="ECO:0000313" key="3">
    <source>
        <dbReference type="Proteomes" id="UP000632454"/>
    </source>
</evidence>
<evidence type="ECO:0000259" key="1">
    <source>
        <dbReference type="Pfam" id="PF26527"/>
    </source>
</evidence>
<protein>
    <recommendedName>
        <fullName evidence="1">DUF8176 domain-containing protein</fullName>
    </recommendedName>
</protein>
<feature type="domain" description="DUF8176" evidence="1">
    <location>
        <begin position="68"/>
        <end position="180"/>
    </location>
</feature>
<name>A0ABQ1UHK9_9NOCA</name>
<reference evidence="3" key="1">
    <citation type="journal article" date="2019" name="Int. J. Syst. Evol. Microbiol.">
        <title>The Global Catalogue of Microorganisms (GCM) 10K type strain sequencing project: providing services to taxonomists for standard genome sequencing and annotation.</title>
        <authorList>
            <consortium name="The Broad Institute Genomics Platform"/>
            <consortium name="The Broad Institute Genome Sequencing Center for Infectious Disease"/>
            <person name="Wu L."/>
            <person name="Ma J."/>
        </authorList>
    </citation>
    <scope>NUCLEOTIDE SEQUENCE [LARGE SCALE GENOMIC DNA]</scope>
    <source>
        <strain evidence="3">CCM 7855</strain>
    </source>
</reference>
<dbReference type="EMBL" id="BMCS01000001">
    <property type="protein sequence ID" value="GGF17003.1"/>
    <property type="molecule type" value="Genomic_DNA"/>
</dbReference>
<keyword evidence="3" id="KW-1185">Reference proteome</keyword>
<proteinExistence type="predicted"/>
<dbReference type="Pfam" id="PF26527">
    <property type="entry name" value="DUF8176"/>
    <property type="match status" value="1"/>
</dbReference>
<dbReference type="Proteomes" id="UP000632454">
    <property type="component" value="Unassembled WGS sequence"/>
</dbReference>
<accession>A0ABQ1UHK9</accession>
<organism evidence="2 3">
    <name type="scientific">Williamsia phyllosphaerae</name>
    <dbReference type="NCBI Taxonomy" id="885042"/>
    <lineage>
        <taxon>Bacteria</taxon>
        <taxon>Bacillati</taxon>
        <taxon>Actinomycetota</taxon>
        <taxon>Actinomycetes</taxon>
        <taxon>Mycobacteriales</taxon>
        <taxon>Nocardiaceae</taxon>
        <taxon>Williamsia</taxon>
    </lineage>
</organism>
<evidence type="ECO:0000313" key="2">
    <source>
        <dbReference type="EMBL" id="GGF17003.1"/>
    </source>
</evidence>
<dbReference type="RefSeq" id="WP_188487669.1">
    <property type="nucleotide sequence ID" value="NZ_BMCS01000001.1"/>
</dbReference>
<comment type="caution">
    <text evidence="2">The sequence shown here is derived from an EMBL/GenBank/DDBJ whole genome shotgun (WGS) entry which is preliminary data.</text>
</comment>